<keyword evidence="2" id="KW-0325">Glycoprotein</keyword>
<keyword evidence="5" id="KW-1185">Reference proteome</keyword>
<proteinExistence type="predicted"/>
<dbReference type="Pfam" id="PF00685">
    <property type="entry name" value="Sulfotransfer_1"/>
    <property type="match status" value="1"/>
</dbReference>
<evidence type="ECO:0000259" key="3">
    <source>
        <dbReference type="Pfam" id="PF00685"/>
    </source>
</evidence>
<dbReference type="InterPro" id="IPR037359">
    <property type="entry name" value="NST/OST"/>
</dbReference>
<dbReference type="PANTHER" id="PTHR10605">
    <property type="entry name" value="HEPARAN SULFATE SULFOTRANSFERASE"/>
    <property type="match status" value="1"/>
</dbReference>
<sequence length="302" mass="35060">MNNIEKVFLVGAAKAGTTTVESVLSSNASISKSLIKEPNYYCKDLHAQFMTSKYNNLKVLESVADYEEVHSHAAIVKDEFIYEQLFSQGDIRLDASTNYLYSLEAASEIYKDDPDAKIIIILRDPIKRAYSHWLMDRRIGFRVQGFYEEIEKEYDDIANVNFSNSPLYVSRSLYFEQVKRYMELFNHDNVLVVFFEDLFSDKKEDVMSDIYSFVGLKYKAVFLEKKNAAQVPRFKFLNTFLQTSGVKVFLRTVLGSNVKNHIKRVVYKENDEKLNTELVRKDILITLKDDYLKTKELLEGKG</sequence>
<dbReference type="EMBL" id="RQXV01000003">
    <property type="protein sequence ID" value="RRD00184.1"/>
    <property type="molecule type" value="Genomic_DNA"/>
</dbReference>
<accession>A0A3P1SSL8</accession>
<reference evidence="4 5" key="1">
    <citation type="submission" date="2018-11" db="EMBL/GenBank/DDBJ databases">
        <title>The draft genome sequence of Amphritea balenae JAMM 1525T.</title>
        <authorList>
            <person name="Fang Z."/>
            <person name="Zhang Y."/>
            <person name="Han X."/>
        </authorList>
    </citation>
    <scope>NUCLEOTIDE SEQUENCE [LARGE SCALE GENOMIC DNA]</scope>
    <source>
        <strain evidence="4 5">JAMM 1525</strain>
    </source>
</reference>
<evidence type="ECO:0000313" key="5">
    <source>
        <dbReference type="Proteomes" id="UP000267535"/>
    </source>
</evidence>
<comment type="caution">
    <text evidence="4">The sequence shown here is derived from an EMBL/GenBank/DDBJ whole genome shotgun (WGS) entry which is preliminary data.</text>
</comment>
<organism evidence="4 5">
    <name type="scientific">Amphritea balenae</name>
    <dbReference type="NCBI Taxonomy" id="452629"/>
    <lineage>
        <taxon>Bacteria</taxon>
        <taxon>Pseudomonadati</taxon>
        <taxon>Pseudomonadota</taxon>
        <taxon>Gammaproteobacteria</taxon>
        <taxon>Oceanospirillales</taxon>
        <taxon>Oceanospirillaceae</taxon>
        <taxon>Amphritea</taxon>
    </lineage>
</organism>
<gene>
    <name evidence="4" type="ORF">EHS89_08235</name>
</gene>
<dbReference type="Proteomes" id="UP000267535">
    <property type="component" value="Unassembled WGS sequence"/>
</dbReference>
<dbReference type="GO" id="GO:0008146">
    <property type="term" value="F:sulfotransferase activity"/>
    <property type="evidence" value="ECO:0007669"/>
    <property type="project" value="InterPro"/>
</dbReference>
<feature type="domain" description="Sulfotransferase" evidence="3">
    <location>
        <begin position="6"/>
        <end position="219"/>
    </location>
</feature>
<dbReference type="SUPFAM" id="SSF52540">
    <property type="entry name" value="P-loop containing nucleoside triphosphate hydrolases"/>
    <property type="match status" value="1"/>
</dbReference>
<dbReference type="PANTHER" id="PTHR10605:SF56">
    <property type="entry name" value="BIFUNCTIONAL HEPARAN SULFATE N-DEACETYLASE_N-SULFOTRANSFERASE"/>
    <property type="match status" value="1"/>
</dbReference>
<evidence type="ECO:0000256" key="2">
    <source>
        <dbReference type="ARBA" id="ARBA00023180"/>
    </source>
</evidence>
<dbReference type="InterPro" id="IPR000863">
    <property type="entry name" value="Sulfotransferase_dom"/>
</dbReference>
<dbReference type="RefSeq" id="WP_124925654.1">
    <property type="nucleotide sequence ID" value="NZ_BMOH01000005.1"/>
</dbReference>
<dbReference type="Gene3D" id="3.40.50.300">
    <property type="entry name" value="P-loop containing nucleotide triphosphate hydrolases"/>
    <property type="match status" value="1"/>
</dbReference>
<keyword evidence="1 4" id="KW-0808">Transferase</keyword>
<dbReference type="InterPro" id="IPR027417">
    <property type="entry name" value="P-loop_NTPase"/>
</dbReference>
<name>A0A3P1SSL8_9GAMM</name>
<dbReference type="AlphaFoldDB" id="A0A3P1SSL8"/>
<evidence type="ECO:0000256" key="1">
    <source>
        <dbReference type="ARBA" id="ARBA00022679"/>
    </source>
</evidence>
<dbReference type="OrthoDB" id="9075305at2"/>
<protein>
    <submittedName>
        <fullName evidence="4">Sulfotransferase</fullName>
    </submittedName>
</protein>
<evidence type="ECO:0000313" key="4">
    <source>
        <dbReference type="EMBL" id="RRD00184.1"/>
    </source>
</evidence>